<keyword evidence="5" id="KW-0130">Cell adhesion</keyword>
<name>A0A8S3D215_9BILA</name>
<dbReference type="PANTHER" id="PTHR24025">
    <property type="entry name" value="DESMOGLEIN FAMILY MEMBER"/>
    <property type="match status" value="1"/>
</dbReference>
<evidence type="ECO:0000256" key="2">
    <source>
        <dbReference type="ARBA" id="ARBA00022692"/>
    </source>
</evidence>
<dbReference type="InterPro" id="IPR015919">
    <property type="entry name" value="Cadherin-like_sf"/>
</dbReference>
<evidence type="ECO:0000313" key="11">
    <source>
        <dbReference type="Proteomes" id="UP000681720"/>
    </source>
</evidence>
<dbReference type="GO" id="GO:0007156">
    <property type="term" value="P:homophilic cell adhesion via plasma membrane adhesion molecules"/>
    <property type="evidence" value="ECO:0007669"/>
    <property type="project" value="InterPro"/>
</dbReference>
<evidence type="ECO:0000256" key="4">
    <source>
        <dbReference type="ARBA" id="ARBA00022837"/>
    </source>
</evidence>
<dbReference type="CDD" id="cd11304">
    <property type="entry name" value="Cadherin_repeat"/>
    <property type="match status" value="2"/>
</dbReference>
<dbReference type="SUPFAM" id="SSF49313">
    <property type="entry name" value="Cadherin-like"/>
    <property type="match status" value="2"/>
</dbReference>
<gene>
    <name evidence="10" type="ORF">GIL414_LOCUS55402</name>
</gene>
<proteinExistence type="predicted"/>
<dbReference type="GO" id="GO:0005509">
    <property type="term" value="F:calcium ion binding"/>
    <property type="evidence" value="ECO:0007669"/>
    <property type="project" value="UniProtKB-UniRule"/>
</dbReference>
<evidence type="ECO:0000259" key="9">
    <source>
        <dbReference type="PROSITE" id="PS50268"/>
    </source>
</evidence>
<accession>A0A8S3D215</accession>
<dbReference type="GO" id="GO:0016020">
    <property type="term" value="C:membrane"/>
    <property type="evidence" value="ECO:0007669"/>
    <property type="project" value="UniProtKB-SubCell"/>
</dbReference>
<dbReference type="PROSITE" id="PS50268">
    <property type="entry name" value="CADHERIN_2"/>
    <property type="match status" value="1"/>
</dbReference>
<evidence type="ECO:0000256" key="8">
    <source>
        <dbReference type="PROSITE-ProRule" id="PRU00043"/>
    </source>
</evidence>
<sequence>SIRLIHSSADLSNATYWLSIRLTRYRARPPHSFVHVHISVREDDFYSPQCVDIYRNVKIYDYSIPSIFARVSALSFYDDIQFQYSIVNDSTNKNMFSIDKKTGSIQLNPTNHLTLSNYKLTIEALDRQHQLSVDCYLEVNLIRRNQLTPKFFYSPIYYIDLIETSLNSQRLRQRLFQVIALLDHKVYDKNIEVRYQIMDSNQYFIINRQSGYIASKQILEPKKIYEFSVEAFTVAYRDDVEHDETIFSESSIRGKWRVVSSRIILPIKIRVLPANVFDRSLSFTGDSTIDINLLTTTKVGSTLVQLQINSNRTQWFIMIGHIDHTHYFHVNFQSGELILIRPVEELMNGTTKIELNINTTNDWIHMTTIKVMVHIIDDRHPLISFSQADYYTTVSRTIPIGSRITELTIENLLDNCTYHIHSAERIKSKNLFRIDPNSGSITNIQPLGKS</sequence>
<comment type="subcellular location">
    <subcellularLocation>
        <location evidence="1">Membrane</location>
    </subcellularLocation>
</comment>
<evidence type="ECO:0000256" key="1">
    <source>
        <dbReference type="ARBA" id="ARBA00004370"/>
    </source>
</evidence>
<keyword evidence="2" id="KW-0812">Transmembrane</keyword>
<dbReference type="AlphaFoldDB" id="A0A8S3D215"/>
<keyword evidence="6" id="KW-1133">Transmembrane helix</keyword>
<organism evidence="10 11">
    <name type="scientific">Rotaria magnacalcarata</name>
    <dbReference type="NCBI Taxonomy" id="392030"/>
    <lineage>
        <taxon>Eukaryota</taxon>
        <taxon>Metazoa</taxon>
        <taxon>Spiralia</taxon>
        <taxon>Gnathifera</taxon>
        <taxon>Rotifera</taxon>
        <taxon>Eurotatoria</taxon>
        <taxon>Bdelloidea</taxon>
        <taxon>Philodinida</taxon>
        <taxon>Philodinidae</taxon>
        <taxon>Rotaria</taxon>
    </lineage>
</organism>
<reference evidence="10" key="1">
    <citation type="submission" date="2021-02" db="EMBL/GenBank/DDBJ databases">
        <authorList>
            <person name="Nowell W R."/>
        </authorList>
    </citation>
    <scope>NUCLEOTIDE SEQUENCE</scope>
</reference>
<evidence type="ECO:0000313" key="10">
    <source>
        <dbReference type="EMBL" id="CAF4970611.1"/>
    </source>
</evidence>
<evidence type="ECO:0000256" key="7">
    <source>
        <dbReference type="ARBA" id="ARBA00023136"/>
    </source>
</evidence>
<evidence type="ECO:0000256" key="5">
    <source>
        <dbReference type="ARBA" id="ARBA00022889"/>
    </source>
</evidence>
<feature type="domain" description="Cadherin" evidence="9">
    <location>
        <begin position="81"/>
        <end position="151"/>
    </location>
</feature>
<keyword evidence="7" id="KW-0472">Membrane</keyword>
<dbReference type="InterPro" id="IPR002126">
    <property type="entry name" value="Cadherin-like_dom"/>
</dbReference>
<dbReference type="GO" id="GO:0005911">
    <property type="term" value="C:cell-cell junction"/>
    <property type="evidence" value="ECO:0007669"/>
    <property type="project" value="TreeGrafter"/>
</dbReference>
<keyword evidence="3" id="KW-0677">Repeat</keyword>
<evidence type="ECO:0000256" key="6">
    <source>
        <dbReference type="ARBA" id="ARBA00022989"/>
    </source>
</evidence>
<dbReference type="Proteomes" id="UP000681720">
    <property type="component" value="Unassembled WGS sequence"/>
</dbReference>
<dbReference type="EMBL" id="CAJOBJ010196626">
    <property type="protein sequence ID" value="CAF4970611.1"/>
    <property type="molecule type" value="Genomic_DNA"/>
</dbReference>
<feature type="non-terminal residue" evidence="10">
    <location>
        <position position="1"/>
    </location>
</feature>
<protein>
    <recommendedName>
        <fullName evidence="9">Cadherin domain-containing protein</fullName>
    </recommendedName>
</protein>
<evidence type="ECO:0000256" key="3">
    <source>
        <dbReference type="ARBA" id="ARBA00022737"/>
    </source>
</evidence>
<dbReference type="PANTHER" id="PTHR24025:SF23">
    <property type="entry name" value="NEURAL-CADHERIN"/>
    <property type="match status" value="1"/>
</dbReference>
<dbReference type="InterPro" id="IPR050971">
    <property type="entry name" value="Cadherin-domain_protein"/>
</dbReference>
<keyword evidence="4 8" id="KW-0106">Calcium</keyword>
<dbReference type="Gene3D" id="2.60.40.60">
    <property type="entry name" value="Cadherins"/>
    <property type="match status" value="2"/>
</dbReference>
<comment type="caution">
    <text evidence="10">The sequence shown here is derived from an EMBL/GenBank/DDBJ whole genome shotgun (WGS) entry which is preliminary data.</text>
</comment>
<feature type="non-terminal residue" evidence="10">
    <location>
        <position position="450"/>
    </location>
</feature>